<evidence type="ECO:0000256" key="1">
    <source>
        <dbReference type="SAM" id="Phobius"/>
    </source>
</evidence>
<dbReference type="AlphaFoldDB" id="A0A4Y8D3Z7"/>
<dbReference type="OrthoDB" id="3542691at2759"/>
<protein>
    <submittedName>
        <fullName evidence="2">Uncharacterized protein</fullName>
    </submittedName>
</protein>
<feature type="transmembrane region" description="Helical" evidence="1">
    <location>
        <begin position="38"/>
        <end position="61"/>
    </location>
</feature>
<dbReference type="EMBL" id="PHWZ01000163">
    <property type="protein sequence ID" value="TEY62372.1"/>
    <property type="molecule type" value="Genomic_DNA"/>
</dbReference>
<sequence length="114" mass="12655">MNASVILSLPPETLATIPAGNPPAGVQALSQNPVNRGWILITVSSILFFMATICFIIRVYARIKIQRKVPRSDLYGDNVLYWGNIMYSSIPACGHSWWYRWFASMGPVVIGIIA</sequence>
<accession>A0A4Y8D3Z7</accession>
<keyword evidence="1" id="KW-0812">Transmembrane</keyword>
<keyword evidence="1" id="KW-1133">Transmembrane helix</keyword>
<comment type="caution">
    <text evidence="2">The sequence shown here is derived from an EMBL/GenBank/DDBJ whole genome shotgun (WGS) entry which is preliminary data.</text>
</comment>
<proteinExistence type="predicted"/>
<name>A0A4Y8D3Z7_9HELO</name>
<gene>
    <name evidence="2" type="ORF">BOTCAL_0163g00150</name>
</gene>
<reference evidence="2 3" key="1">
    <citation type="submission" date="2017-11" db="EMBL/GenBank/DDBJ databases">
        <title>Comparative genomics of Botrytis spp.</title>
        <authorList>
            <person name="Valero-Jimenez C.A."/>
            <person name="Tapia P."/>
            <person name="Veloso J."/>
            <person name="Silva-Moreno E."/>
            <person name="Staats M."/>
            <person name="Valdes J.H."/>
            <person name="Van Kan J.A.L."/>
        </authorList>
    </citation>
    <scope>NUCLEOTIDE SEQUENCE [LARGE SCALE GENOMIC DNA]</scope>
    <source>
        <strain evidence="2 3">MUCL2830</strain>
    </source>
</reference>
<dbReference type="Proteomes" id="UP000297299">
    <property type="component" value="Unassembled WGS sequence"/>
</dbReference>
<evidence type="ECO:0000313" key="2">
    <source>
        <dbReference type="EMBL" id="TEY62372.1"/>
    </source>
</evidence>
<keyword evidence="3" id="KW-1185">Reference proteome</keyword>
<evidence type="ECO:0000313" key="3">
    <source>
        <dbReference type="Proteomes" id="UP000297299"/>
    </source>
</evidence>
<organism evidence="2 3">
    <name type="scientific">Botryotinia calthae</name>
    <dbReference type="NCBI Taxonomy" id="38488"/>
    <lineage>
        <taxon>Eukaryota</taxon>
        <taxon>Fungi</taxon>
        <taxon>Dikarya</taxon>
        <taxon>Ascomycota</taxon>
        <taxon>Pezizomycotina</taxon>
        <taxon>Leotiomycetes</taxon>
        <taxon>Helotiales</taxon>
        <taxon>Sclerotiniaceae</taxon>
        <taxon>Botryotinia</taxon>
    </lineage>
</organism>
<keyword evidence="1" id="KW-0472">Membrane</keyword>